<protein>
    <recommendedName>
        <fullName evidence="2">Urease subunit beta</fullName>
        <ecNumber evidence="2">3.5.1.5</ecNumber>
    </recommendedName>
    <alternativeName>
        <fullName evidence="2">Urea amidohydrolase subunit beta</fullName>
    </alternativeName>
</protein>
<dbReference type="CDD" id="cd00407">
    <property type="entry name" value="Urease_beta"/>
    <property type="match status" value="1"/>
</dbReference>
<comment type="subcellular location">
    <subcellularLocation>
        <location evidence="2">Cytoplasm</location>
    </subcellularLocation>
</comment>
<evidence type="ECO:0000256" key="3">
    <source>
        <dbReference type="SAM" id="MobiDB-lite"/>
    </source>
</evidence>
<comment type="similarity">
    <text evidence="2">Belongs to the urease beta subunit family.</text>
</comment>
<keyword evidence="5" id="KW-1185">Reference proteome</keyword>
<dbReference type="Pfam" id="PF00699">
    <property type="entry name" value="Urease_beta"/>
    <property type="match status" value="1"/>
</dbReference>
<dbReference type="SUPFAM" id="SSF51278">
    <property type="entry name" value="Urease, beta-subunit"/>
    <property type="match status" value="1"/>
</dbReference>
<dbReference type="STRING" id="767519.SAMN05216559_0311"/>
<dbReference type="NCBIfam" id="TIGR00192">
    <property type="entry name" value="urease_beta"/>
    <property type="match status" value="1"/>
</dbReference>
<dbReference type="Proteomes" id="UP000199062">
    <property type="component" value="Unassembled WGS sequence"/>
</dbReference>
<dbReference type="GO" id="GO:0035550">
    <property type="term" value="C:urease complex"/>
    <property type="evidence" value="ECO:0007669"/>
    <property type="project" value="InterPro"/>
</dbReference>
<evidence type="ECO:0000256" key="1">
    <source>
        <dbReference type="ARBA" id="ARBA00022801"/>
    </source>
</evidence>
<dbReference type="HAMAP" id="MF_01954">
    <property type="entry name" value="Urease_beta"/>
    <property type="match status" value="1"/>
</dbReference>
<dbReference type="GO" id="GO:0043419">
    <property type="term" value="P:urea catabolic process"/>
    <property type="evidence" value="ECO:0007669"/>
    <property type="project" value="UniProtKB-UniRule"/>
</dbReference>
<keyword evidence="1 2" id="KW-0378">Hydrolase</keyword>
<evidence type="ECO:0000256" key="2">
    <source>
        <dbReference type="HAMAP-Rule" id="MF_01954"/>
    </source>
</evidence>
<dbReference type="GO" id="GO:0009039">
    <property type="term" value="F:urease activity"/>
    <property type="evidence" value="ECO:0007669"/>
    <property type="project" value="UniProtKB-UniRule"/>
</dbReference>
<dbReference type="InterPro" id="IPR002019">
    <property type="entry name" value="Urease_beta-like"/>
</dbReference>
<dbReference type="PANTHER" id="PTHR33569:SF1">
    <property type="entry name" value="UREASE"/>
    <property type="match status" value="1"/>
</dbReference>
<dbReference type="EC" id="3.5.1.5" evidence="2"/>
<dbReference type="OrthoDB" id="2598at2157"/>
<accession>A0A1I6K8B9</accession>
<dbReference type="InterPro" id="IPR036461">
    <property type="entry name" value="Urease_betasu_sf"/>
</dbReference>
<dbReference type="EMBL" id="FOZK01000001">
    <property type="protein sequence ID" value="SFR87120.1"/>
    <property type="molecule type" value="Genomic_DNA"/>
</dbReference>
<dbReference type="Gene3D" id="2.10.150.10">
    <property type="entry name" value="Urease, beta subunit"/>
    <property type="match status" value="1"/>
</dbReference>
<dbReference type="RefSeq" id="WP_089813237.1">
    <property type="nucleotide sequence ID" value="NZ_FOZK01000001.1"/>
</dbReference>
<proteinExistence type="inferred from homology"/>
<feature type="region of interest" description="Disordered" evidence="3">
    <location>
        <begin position="119"/>
        <end position="162"/>
    </location>
</feature>
<feature type="compositionally biased region" description="Acidic residues" evidence="3">
    <location>
        <begin position="132"/>
        <end position="162"/>
    </location>
</feature>
<sequence length="162" mass="16665">MTEPVVPGEVRTGEEPVTINEDRETATVRVANTGDRPVQVGSHFHFFEANAALEFDREGAFGMRLNVPAGTAVRFEPGDEKTVDLVALGGKRVAHGMNGLVNGSVDGDAAAAVERAGRQGFGGIPSQAGTLAEDEGDGAADGEVADGTGADDVDDDATEGKR</sequence>
<organism evidence="4 5">
    <name type="scientific">Halomicrobium zhouii</name>
    <dbReference type="NCBI Taxonomy" id="767519"/>
    <lineage>
        <taxon>Archaea</taxon>
        <taxon>Methanobacteriati</taxon>
        <taxon>Methanobacteriota</taxon>
        <taxon>Stenosarchaea group</taxon>
        <taxon>Halobacteria</taxon>
        <taxon>Halobacteriales</taxon>
        <taxon>Haloarculaceae</taxon>
        <taxon>Halomicrobium</taxon>
    </lineage>
</organism>
<evidence type="ECO:0000313" key="5">
    <source>
        <dbReference type="Proteomes" id="UP000199062"/>
    </source>
</evidence>
<dbReference type="UniPathway" id="UPA00258">
    <property type="reaction ID" value="UER00370"/>
</dbReference>
<dbReference type="FunFam" id="2.10.150.10:FF:000001">
    <property type="entry name" value="Urease subunit beta"/>
    <property type="match status" value="1"/>
</dbReference>
<dbReference type="NCBIfam" id="NF009682">
    <property type="entry name" value="PRK13203.1"/>
    <property type="match status" value="1"/>
</dbReference>
<comment type="subunit">
    <text evidence="2">Heterotrimer of UreA (gamma), UreB (beta) and UreC (alpha) subunits. Three heterotrimers associate to form the active enzyme.</text>
</comment>
<comment type="pathway">
    <text evidence="2">Nitrogen metabolism; urea degradation; CO(2) and NH(3) from urea (urease route): step 1/1.</text>
</comment>
<dbReference type="InterPro" id="IPR050069">
    <property type="entry name" value="Urease_subunit"/>
</dbReference>
<dbReference type="PANTHER" id="PTHR33569">
    <property type="entry name" value="UREASE"/>
    <property type="match status" value="1"/>
</dbReference>
<name>A0A1I6K8B9_9EURY</name>
<reference evidence="4 5" key="1">
    <citation type="submission" date="2016-10" db="EMBL/GenBank/DDBJ databases">
        <authorList>
            <person name="de Groot N.N."/>
        </authorList>
    </citation>
    <scope>NUCLEOTIDE SEQUENCE [LARGE SCALE GENOMIC DNA]</scope>
    <source>
        <strain evidence="4 5">CGMCC 1.10457</strain>
    </source>
</reference>
<keyword evidence="2" id="KW-0963">Cytoplasm</keyword>
<evidence type="ECO:0000313" key="4">
    <source>
        <dbReference type="EMBL" id="SFR87120.1"/>
    </source>
</evidence>
<comment type="catalytic activity">
    <reaction evidence="2">
        <text>urea + 2 H2O + H(+) = hydrogencarbonate + 2 NH4(+)</text>
        <dbReference type="Rhea" id="RHEA:20557"/>
        <dbReference type="ChEBI" id="CHEBI:15377"/>
        <dbReference type="ChEBI" id="CHEBI:15378"/>
        <dbReference type="ChEBI" id="CHEBI:16199"/>
        <dbReference type="ChEBI" id="CHEBI:17544"/>
        <dbReference type="ChEBI" id="CHEBI:28938"/>
        <dbReference type="EC" id="3.5.1.5"/>
    </reaction>
</comment>
<dbReference type="AlphaFoldDB" id="A0A1I6K8B9"/>
<gene>
    <name evidence="2" type="primary">ureB</name>
    <name evidence="4" type="ORF">SAMN05216559_0311</name>
</gene>